<dbReference type="Proteomes" id="UP000032534">
    <property type="component" value="Unassembled WGS sequence"/>
</dbReference>
<protein>
    <recommendedName>
        <fullName evidence="3">Butirosin biosynthesis protein H N-terminal domain-containing protein</fullName>
    </recommendedName>
</protein>
<evidence type="ECO:0008006" key="3">
    <source>
        <dbReference type="Google" id="ProtNLM"/>
    </source>
</evidence>
<keyword evidence="2" id="KW-1185">Reference proteome</keyword>
<evidence type="ECO:0000313" key="1">
    <source>
        <dbReference type="EMBL" id="KJD46006.1"/>
    </source>
</evidence>
<evidence type="ECO:0000313" key="2">
    <source>
        <dbReference type="Proteomes" id="UP000032534"/>
    </source>
</evidence>
<dbReference type="AlphaFoldDB" id="A0A0D7X3Q2"/>
<reference evidence="1 2" key="1">
    <citation type="submission" date="2014-11" db="EMBL/GenBank/DDBJ databases">
        <title>Draft Genome Sequences of Paenibacillus polymyxa NRRL B-30509 and Paenibacillus terrae NRRL B-30644, Strains from a Poultry Environment that Produce Tridecaptin A and Paenicidins.</title>
        <authorList>
            <person name="van Belkum M.J."/>
            <person name="Lohans C.T."/>
            <person name="Vederas J.C."/>
        </authorList>
    </citation>
    <scope>NUCLEOTIDE SEQUENCE [LARGE SCALE GENOMIC DNA]</scope>
    <source>
        <strain evidence="1 2">NRRL B-30644</strain>
    </source>
</reference>
<proteinExistence type="predicted"/>
<gene>
    <name evidence="1" type="ORF">QD47_08470</name>
</gene>
<accession>A0A0D7X3Q2</accession>
<name>A0A0D7X3Q2_9BACL</name>
<organism evidence="1 2">
    <name type="scientific">Paenibacillus terrae</name>
    <dbReference type="NCBI Taxonomy" id="159743"/>
    <lineage>
        <taxon>Bacteria</taxon>
        <taxon>Bacillati</taxon>
        <taxon>Bacillota</taxon>
        <taxon>Bacilli</taxon>
        <taxon>Bacillales</taxon>
        <taxon>Paenibacillaceae</taxon>
        <taxon>Paenibacillus</taxon>
    </lineage>
</organism>
<comment type="caution">
    <text evidence="1">The sequence shown here is derived from an EMBL/GenBank/DDBJ whole genome shotgun (WGS) entry which is preliminary data.</text>
</comment>
<dbReference type="PATRIC" id="fig|159743.3.peg.1858"/>
<sequence>MHKGAAEIRPVQASGMKNVHDSVVDYAAEEIIDAPPGKHCVYSSLRTSLRRYGVNMAESELFMLCGSMCAEYSGDLKRFGPEKYPEQLQEMAASGGPVIRVEPWIVGVSDETDLLRALTSGYGTMLHTSSTALTYHDVYVKNYPRGHVIELSGLDLQERTAQVNDSFLLDSSGHAMTYVGSARLDDLMQGIIEYAWVVEQPAPLSPGELHAACAYHIRQYVTGHEAVWRGVPSSNDLGNNPGNVAVGKQVKRGDEGYRAFVEDFRLLTDMEDADFRTYCHEIYYNLRLGSALHLTDYTADYCMLHEATLGPRAQHVMELAQSLHAEWHKLNLHIYKTGLQLRKHRMPDISERALGLIDRQRHMLEELMILAEQAAE</sequence>
<dbReference type="EMBL" id="JTHP01000012">
    <property type="protein sequence ID" value="KJD46006.1"/>
    <property type="molecule type" value="Genomic_DNA"/>
</dbReference>
<dbReference type="RefSeq" id="WP_044645722.1">
    <property type="nucleotide sequence ID" value="NZ_JTHP01000012.1"/>
</dbReference>